<reference evidence="1" key="1">
    <citation type="journal article" date="2021" name="Environ. Microbiol.">
        <title>Gene family expansions and transcriptome signatures uncover fungal adaptations to wood decay.</title>
        <authorList>
            <person name="Hage H."/>
            <person name="Miyauchi S."/>
            <person name="Viragh M."/>
            <person name="Drula E."/>
            <person name="Min B."/>
            <person name="Chaduli D."/>
            <person name="Navarro D."/>
            <person name="Favel A."/>
            <person name="Norest M."/>
            <person name="Lesage-Meessen L."/>
            <person name="Balint B."/>
            <person name="Merenyi Z."/>
            <person name="de Eugenio L."/>
            <person name="Morin E."/>
            <person name="Martinez A.T."/>
            <person name="Baldrian P."/>
            <person name="Stursova M."/>
            <person name="Martinez M.J."/>
            <person name="Novotny C."/>
            <person name="Magnuson J.K."/>
            <person name="Spatafora J.W."/>
            <person name="Maurice S."/>
            <person name="Pangilinan J."/>
            <person name="Andreopoulos W."/>
            <person name="LaButti K."/>
            <person name="Hundley H."/>
            <person name="Na H."/>
            <person name="Kuo A."/>
            <person name="Barry K."/>
            <person name="Lipzen A."/>
            <person name="Henrissat B."/>
            <person name="Riley R."/>
            <person name="Ahrendt S."/>
            <person name="Nagy L.G."/>
            <person name="Grigoriev I.V."/>
            <person name="Martin F."/>
            <person name="Rosso M.N."/>
        </authorList>
    </citation>
    <scope>NUCLEOTIDE SEQUENCE</scope>
    <source>
        <strain evidence="1">CBS 384.51</strain>
    </source>
</reference>
<name>A0ACB8U535_9APHY</name>
<sequence>MIRVPGMHTPAVGIARLEDEGRLQQQKAHSTIVAHLFVLLLMVLGVFKVDVATPDEKALCRATDHYYELLFDKTNALSSLALPSEVLLSGQPLSVTPPFVLACQNVFIDGQTTLCLLLDALVGARTPELSLGTDNDRSRGVSPIRRSSKQNGGPHIYFGVNDQVPNMCPDADSHFQMRLMACAEGAPTDVRLPSDKIDLRPKARSTQTESSAVVCDVCATALRQGGYRAEAVVEHNWCGKAYGFLVVAASSLLSLMIREKKMGFSHLPYSNVTHWYVLRNSGLSGNLLAVSCGRHTALCILMLKKERKRKVNCGTWEMDVNSIGFFLGLCTLERVRVFRPGQNRFDGNPRFKLLVPRVPSHYYMSDLREEFRHRQGLAFQVGYIRLYQVISVAVPLISSQGGGRALFAFTGQASSKVISPRVRTSSKRRPHADIHENFLHIYGSRVSGNLNEGATTHSARSHHLTGLEREEARFHSPREVLPDCLVAWLFSADPALVFGLQCRADHLSLPELAHNALRRMEIDGCCITMVACQ</sequence>
<evidence type="ECO:0000313" key="1">
    <source>
        <dbReference type="EMBL" id="KAI0089345.1"/>
    </source>
</evidence>
<dbReference type="EMBL" id="MU274911">
    <property type="protein sequence ID" value="KAI0089345.1"/>
    <property type="molecule type" value="Genomic_DNA"/>
</dbReference>
<proteinExistence type="predicted"/>
<dbReference type="Proteomes" id="UP001055072">
    <property type="component" value="Unassembled WGS sequence"/>
</dbReference>
<organism evidence="1 2">
    <name type="scientific">Irpex rosettiformis</name>
    <dbReference type="NCBI Taxonomy" id="378272"/>
    <lineage>
        <taxon>Eukaryota</taxon>
        <taxon>Fungi</taxon>
        <taxon>Dikarya</taxon>
        <taxon>Basidiomycota</taxon>
        <taxon>Agaricomycotina</taxon>
        <taxon>Agaricomycetes</taxon>
        <taxon>Polyporales</taxon>
        <taxon>Irpicaceae</taxon>
        <taxon>Irpex</taxon>
    </lineage>
</organism>
<protein>
    <submittedName>
        <fullName evidence="1">Uncharacterized protein</fullName>
    </submittedName>
</protein>
<accession>A0ACB8U535</accession>
<keyword evidence="2" id="KW-1185">Reference proteome</keyword>
<evidence type="ECO:0000313" key="2">
    <source>
        <dbReference type="Proteomes" id="UP001055072"/>
    </source>
</evidence>
<comment type="caution">
    <text evidence="1">The sequence shown here is derived from an EMBL/GenBank/DDBJ whole genome shotgun (WGS) entry which is preliminary data.</text>
</comment>
<gene>
    <name evidence="1" type="ORF">BDY19DRAFT_906230</name>
</gene>